<evidence type="ECO:0000313" key="7">
    <source>
        <dbReference type="EMBL" id="KAK5774204.1"/>
    </source>
</evidence>
<evidence type="ECO:0000256" key="3">
    <source>
        <dbReference type="ARBA" id="ARBA00038335"/>
    </source>
</evidence>
<comment type="subcellular location">
    <subcellularLocation>
        <location evidence="1">Nucleus</location>
    </subcellularLocation>
</comment>
<reference evidence="8" key="1">
    <citation type="submission" date="2023-07" db="EMBL/GenBank/DDBJ databases">
        <title>A draft genome of Kazachstania heterogenica Y-27499.</title>
        <authorList>
            <person name="Donic C."/>
            <person name="Kralova J.S."/>
            <person name="Fidel L."/>
            <person name="Ben-Dor S."/>
            <person name="Jung S."/>
        </authorList>
    </citation>
    <scope>NUCLEOTIDE SEQUENCE [LARGE SCALE GENOMIC DNA]</scope>
    <source>
        <strain evidence="8">Y27499</strain>
    </source>
</reference>
<gene>
    <name evidence="7" type="ORF">RI543_004492</name>
</gene>
<protein>
    <recommendedName>
        <fullName evidence="6">Small-subunit processome Utp12 domain-containing protein</fullName>
    </recommendedName>
</protein>
<keyword evidence="4" id="KW-0175">Coiled coil</keyword>
<feature type="compositionally biased region" description="Basic and acidic residues" evidence="5">
    <location>
        <begin position="613"/>
        <end position="623"/>
    </location>
</feature>
<dbReference type="GO" id="GO:0032040">
    <property type="term" value="C:small-subunit processome"/>
    <property type="evidence" value="ECO:0007669"/>
    <property type="project" value="UniProtKB-ARBA"/>
</dbReference>
<dbReference type="InterPro" id="IPR036322">
    <property type="entry name" value="WD40_repeat_dom_sf"/>
</dbReference>
<dbReference type="EMBL" id="JAWIZZ010000055">
    <property type="protein sequence ID" value="KAK5774204.1"/>
    <property type="molecule type" value="Genomic_DNA"/>
</dbReference>
<dbReference type="GO" id="GO:0000462">
    <property type="term" value="P:maturation of SSU-rRNA from tricistronic rRNA transcript (SSU-rRNA, 5.8S rRNA, LSU-rRNA)"/>
    <property type="evidence" value="ECO:0007669"/>
    <property type="project" value="TreeGrafter"/>
</dbReference>
<feature type="domain" description="Small-subunit processome Utp12" evidence="6">
    <location>
        <begin position="440"/>
        <end position="541"/>
    </location>
</feature>
<dbReference type="PANTHER" id="PTHR44267:SF1">
    <property type="entry name" value="WD REPEAT-CONTAINING PROTEIN 43"/>
    <property type="match status" value="1"/>
</dbReference>
<evidence type="ECO:0000256" key="5">
    <source>
        <dbReference type="SAM" id="MobiDB-lite"/>
    </source>
</evidence>
<dbReference type="InterPro" id="IPR052414">
    <property type="entry name" value="U3_snoRNA-assoc_WDR"/>
</dbReference>
<comment type="caution">
    <text evidence="7">The sequence shown here is derived from an EMBL/GenBank/DDBJ whole genome shotgun (WGS) entry which is preliminary data.</text>
</comment>
<accession>A0AAN7WH13</accession>
<name>A0AAN7WH13_9SACH</name>
<feature type="region of interest" description="Disordered" evidence="5">
    <location>
        <begin position="582"/>
        <end position="623"/>
    </location>
</feature>
<dbReference type="InterPro" id="IPR007148">
    <property type="entry name" value="SSU_processome_Utp12"/>
</dbReference>
<organism evidence="7 8">
    <name type="scientific">Arxiozyma heterogenica</name>
    <dbReference type="NCBI Taxonomy" id="278026"/>
    <lineage>
        <taxon>Eukaryota</taxon>
        <taxon>Fungi</taxon>
        <taxon>Dikarya</taxon>
        <taxon>Ascomycota</taxon>
        <taxon>Saccharomycotina</taxon>
        <taxon>Saccharomycetes</taxon>
        <taxon>Saccharomycetales</taxon>
        <taxon>Saccharomycetaceae</taxon>
        <taxon>Arxiozyma</taxon>
    </lineage>
</organism>
<sequence length="648" mass="73651">MSFTNGTSPVVLSQYDPTGQYLCYVSTALDKQKISVEPVNKTQNDSLLNENALLLDNSNLKVTCLQWSFLSNNETLCVFIGLNNGEIWLYSPLANEIVVKISTENSYKIKDLFIFSNKQLWCIDSNDYIYHFDLTEFQLVNKFKLDGCSQLNKILVISDQKLLLASHQIFLIHIVTKECIMTYPGHISPVNNLRLLNNDTFISGAQNDRFLNVYDLDKGSTKSVLVAQSDIIKMVNDNETAVAVITENGIVELFVDPLINNTNKRRALKSKQASRRLKLLQNDQNGIEIPIIDIFIQKDTLNVMYLQNATIPYFHQMIWKQWTEIDNPVSLNISTKKFNQSRDRTLHGQDIASVITYKEGNVSVTAGDNFKHVEELIKGWELETKELENDRLNEENHIAIESLADKVMAISGGDTRKKSKKKGPVTGTVTIILSQALQSNDHSLLENALNNRDERIIRDTIMRLKPSLSVILLERLAERIARQTHRQGALNVWVKWCLIIHGGYLVTMPNLLKTLSSLHSTLRNRGNTLNRLLALETRLDISLNRLKINNTPDETLYGDEEQEVGLDIEDEDDVEYNEELDDAGLIEDGEDGISEDSSEEDFEEEDMPNSDNSEYRKSIRNNRDDVKEHVLMSGVGEVEEGYSDVEMS</sequence>
<evidence type="ECO:0000313" key="8">
    <source>
        <dbReference type="Proteomes" id="UP001306508"/>
    </source>
</evidence>
<keyword evidence="2" id="KW-0539">Nucleus</keyword>
<comment type="similarity">
    <text evidence="3">Belongs to the UTP5 family.</text>
</comment>
<proteinExistence type="inferred from homology"/>
<evidence type="ECO:0000259" key="6">
    <source>
        <dbReference type="Pfam" id="PF04003"/>
    </source>
</evidence>
<dbReference type="SUPFAM" id="SSF50978">
    <property type="entry name" value="WD40 repeat-like"/>
    <property type="match status" value="1"/>
</dbReference>
<evidence type="ECO:0000256" key="4">
    <source>
        <dbReference type="SAM" id="Coils"/>
    </source>
</evidence>
<dbReference type="Gene3D" id="2.130.10.10">
    <property type="entry name" value="YVTN repeat-like/Quinoprotein amine dehydrogenase"/>
    <property type="match status" value="1"/>
</dbReference>
<dbReference type="Pfam" id="PF04003">
    <property type="entry name" value="Utp12"/>
    <property type="match status" value="1"/>
</dbReference>
<dbReference type="Proteomes" id="UP001306508">
    <property type="component" value="Unassembled WGS sequence"/>
</dbReference>
<keyword evidence="8" id="KW-1185">Reference proteome</keyword>
<feature type="compositionally biased region" description="Acidic residues" evidence="5">
    <location>
        <begin position="582"/>
        <end position="608"/>
    </location>
</feature>
<evidence type="ECO:0000256" key="1">
    <source>
        <dbReference type="ARBA" id="ARBA00004123"/>
    </source>
</evidence>
<dbReference type="PANTHER" id="PTHR44267">
    <property type="entry name" value="WD REPEAT-CONTAINING PROTEIN 43"/>
    <property type="match status" value="1"/>
</dbReference>
<evidence type="ECO:0000256" key="2">
    <source>
        <dbReference type="ARBA" id="ARBA00023242"/>
    </source>
</evidence>
<dbReference type="InterPro" id="IPR015943">
    <property type="entry name" value="WD40/YVTN_repeat-like_dom_sf"/>
</dbReference>
<dbReference type="AlphaFoldDB" id="A0AAN7WH13"/>
<feature type="coiled-coil region" evidence="4">
    <location>
        <begin position="370"/>
        <end position="402"/>
    </location>
</feature>